<evidence type="ECO:0000313" key="7">
    <source>
        <dbReference type="Proteomes" id="UP001153404"/>
    </source>
</evidence>
<dbReference type="PROSITE" id="PS51257">
    <property type="entry name" value="PROKAR_LIPOPROTEIN"/>
    <property type="match status" value="1"/>
</dbReference>
<dbReference type="SUPFAM" id="SSF53822">
    <property type="entry name" value="Periplasmic binding protein-like I"/>
    <property type="match status" value="1"/>
</dbReference>
<evidence type="ECO:0000313" key="6">
    <source>
        <dbReference type="EMBL" id="MDG0810760.1"/>
    </source>
</evidence>
<comment type="subcellular location">
    <subcellularLocation>
        <location evidence="1">Cell envelope</location>
    </subcellularLocation>
</comment>
<gene>
    <name evidence="6" type="primary">xylF</name>
    <name evidence="6" type="ORF">OMP40_16310</name>
</gene>
<keyword evidence="2 4" id="KW-0732">Signal</keyword>
<comment type="caution">
    <text evidence="6">The sequence shown here is derived from an EMBL/GenBank/DDBJ whole genome shotgun (WGS) entry which is preliminary data.</text>
</comment>
<dbReference type="PANTHER" id="PTHR30036:SF1">
    <property type="entry name" value="D-XYLOSE-BINDING PERIPLASMIC PROTEIN"/>
    <property type="match status" value="1"/>
</dbReference>
<dbReference type="InterPro" id="IPR025997">
    <property type="entry name" value="SBP_2_dom"/>
</dbReference>
<feature type="chain" id="PRO_5040857374" evidence="4">
    <location>
        <begin position="29"/>
        <end position="414"/>
    </location>
</feature>
<dbReference type="InterPro" id="IPR050555">
    <property type="entry name" value="Bact_Solute-Bind_Prot2"/>
</dbReference>
<evidence type="ECO:0000256" key="4">
    <source>
        <dbReference type="SAM" id="SignalP"/>
    </source>
</evidence>
<feature type="region of interest" description="Disordered" evidence="3">
    <location>
        <begin position="35"/>
        <end position="60"/>
    </location>
</feature>
<dbReference type="Pfam" id="PF13407">
    <property type="entry name" value="Peripla_BP_4"/>
    <property type="match status" value="1"/>
</dbReference>
<feature type="signal peptide" evidence="4">
    <location>
        <begin position="1"/>
        <end position="28"/>
    </location>
</feature>
<dbReference type="CDD" id="cd19991">
    <property type="entry name" value="PBP1_ABC_xylose_binding"/>
    <property type="match status" value="1"/>
</dbReference>
<protein>
    <submittedName>
        <fullName evidence="6">D-xylose ABC transporter substrate-binding protein</fullName>
    </submittedName>
</protein>
<dbReference type="InterPro" id="IPR028082">
    <property type="entry name" value="Peripla_BP_I"/>
</dbReference>
<dbReference type="GO" id="GO:0015753">
    <property type="term" value="P:D-xylose transmembrane transport"/>
    <property type="evidence" value="ECO:0007669"/>
    <property type="project" value="InterPro"/>
</dbReference>
<accession>A0A9X4QTJ6</accession>
<dbReference type="GO" id="GO:0048029">
    <property type="term" value="F:monosaccharide binding"/>
    <property type="evidence" value="ECO:0007669"/>
    <property type="project" value="InterPro"/>
</dbReference>
<organism evidence="6 7">
    <name type="scientific">Cohnella rhizosphaerae</name>
    <dbReference type="NCBI Taxonomy" id="1457232"/>
    <lineage>
        <taxon>Bacteria</taxon>
        <taxon>Bacillati</taxon>
        <taxon>Bacillota</taxon>
        <taxon>Bacilli</taxon>
        <taxon>Bacillales</taxon>
        <taxon>Paenibacillaceae</taxon>
        <taxon>Cohnella</taxon>
    </lineage>
</organism>
<dbReference type="GO" id="GO:0030288">
    <property type="term" value="C:outer membrane-bounded periplasmic space"/>
    <property type="evidence" value="ECO:0007669"/>
    <property type="project" value="TreeGrafter"/>
</dbReference>
<feature type="domain" description="Periplasmic binding protein" evidence="5">
    <location>
        <begin position="67"/>
        <end position="324"/>
    </location>
</feature>
<dbReference type="AlphaFoldDB" id="A0A9X4QTJ6"/>
<dbReference type="Gene3D" id="3.40.50.2300">
    <property type="match status" value="2"/>
</dbReference>
<keyword evidence="7" id="KW-1185">Reference proteome</keyword>
<dbReference type="PANTHER" id="PTHR30036">
    <property type="entry name" value="D-XYLOSE-BINDING PERIPLASMIC PROTEIN"/>
    <property type="match status" value="1"/>
</dbReference>
<sequence>MMQSWKRAKRVMNPLLMLALGLMLAGLAAGCDGGGSGGQPGNAPEASATQGGGGGLASPRHSGPIKIGFAMDTLLEERWLRDRDLFKAAAEALGAEVVIAAANGDDAKQISQAETMIGEGVDILVIVPHNAAATAAIVKRAHSSGIKVLAYDRLVNNADIDLYVSFDNEKVGELQAQAILKQVPRGKYVYIGGADTDNNAHMFKQGVFNVIQPKIDGGDIRVVYDQWSKDWLPANALANMRAALDANAGRIDAVIAANDATAGGVVQALAERGLAGRIPIAGQDADLAAAQRIVEGTQTMTVYKPIKLLAEKAAELAFKLARGEDPRADRKVNNGKIEVPSVLLSPIAVDKSNIDETIIAEGFHTREEVYKNVKQGGTLSPKPQEAGPNASLFFEQARRRAIYAAPRCTKNVHL</sequence>
<dbReference type="InterPro" id="IPR013456">
    <property type="entry name" value="XylF"/>
</dbReference>
<evidence type="ECO:0000256" key="3">
    <source>
        <dbReference type="SAM" id="MobiDB-lite"/>
    </source>
</evidence>
<dbReference type="NCBIfam" id="TIGR02634">
    <property type="entry name" value="xylF"/>
    <property type="match status" value="1"/>
</dbReference>
<evidence type="ECO:0000256" key="2">
    <source>
        <dbReference type="ARBA" id="ARBA00022729"/>
    </source>
</evidence>
<name>A0A9X4QTJ6_9BACL</name>
<evidence type="ECO:0000259" key="5">
    <source>
        <dbReference type="Pfam" id="PF13407"/>
    </source>
</evidence>
<reference evidence="6" key="1">
    <citation type="submission" date="2022-10" db="EMBL/GenBank/DDBJ databases">
        <title>Comparative genomic analysis of Cohnella hashimotonis sp. nov., isolated from the International Space Station.</title>
        <authorList>
            <person name="Simpson A."/>
            <person name="Venkateswaran K."/>
        </authorList>
    </citation>
    <scope>NUCLEOTIDE SEQUENCE</scope>
    <source>
        <strain evidence="6">DSM 28161</strain>
    </source>
</reference>
<dbReference type="Proteomes" id="UP001153404">
    <property type="component" value="Unassembled WGS sequence"/>
</dbReference>
<proteinExistence type="predicted"/>
<evidence type="ECO:0000256" key="1">
    <source>
        <dbReference type="ARBA" id="ARBA00004196"/>
    </source>
</evidence>
<dbReference type="EMBL" id="JAPDIA010000003">
    <property type="protein sequence ID" value="MDG0810760.1"/>
    <property type="molecule type" value="Genomic_DNA"/>
</dbReference>